<reference evidence="2 3" key="1">
    <citation type="submission" date="2023-08" db="EMBL/GenBank/DDBJ databases">
        <title>Nocardioides seae sp. nov., a bacterium isolated from a soil.</title>
        <authorList>
            <person name="Wang X."/>
        </authorList>
    </citation>
    <scope>NUCLEOTIDE SEQUENCE [LARGE SCALE GENOMIC DNA]</scope>
    <source>
        <strain evidence="2 3">YZH12</strain>
    </source>
</reference>
<feature type="chain" id="PRO_5046196475" description="DUF732 domain-containing protein" evidence="1">
    <location>
        <begin position="24"/>
        <end position="147"/>
    </location>
</feature>
<evidence type="ECO:0000256" key="1">
    <source>
        <dbReference type="SAM" id="SignalP"/>
    </source>
</evidence>
<dbReference type="RefSeq" id="WP_315732638.1">
    <property type="nucleotide sequence ID" value="NZ_JAVYII010000003.1"/>
</dbReference>
<keyword evidence="1" id="KW-0732">Signal</keyword>
<organism evidence="2 3">
    <name type="scientific">Nocardioides imazamoxiresistens</name>
    <dbReference type="NCBI Taxonomy" id="3231893"/>
    <lineage>
        <taxon>Bacteria</taxon>
        <taxon>Bacillati</taxon>
        <taxon>Actinomycetota</taxon>
        <taxon>Actinomycetes</taxon>
        <taxon>Propionibacteriales</taxon>
        <taxon>Nocardioidaceae</taxon>
        <taxon>Nocardioides</taxon>
    </lineage>
</organism>
<gene>
    <name evidence="2" type="ORF">RDV89_09000</name>
</gene>
<evidence type="ECO:0000313" key="3">
    <source>
        <dbReference type="Proteomes" id="UP001268542"/>
    </source>
</evidence>
<comment type="caution">
    <text evidence="2">The sequence shown here is derived from an EMBL/GenBank/DDBJ whole genome shotgun (WGS) entry which is preliminary data.</text>
</comment>
<feature type="signal peptide" evidence="1">
    <location>
        <begin position="1"/>
        <end position="23"/>
    </location>
</feature>
<name>A0ABU3PVJ6_9ACTN</name>
<keyword evidence="3" id="KW-1185">Reference proteome</keyword>
<accession>A0ABU3PVJ6</accession>
<proteinExistence type="predicted"/>
<dbReference type="EMBL" id="JAVYII010000003">
    <property type="protein sequence ID" value="MDT9593204.1"/>
    <property type="molecule type" value="Genomic_DNA"/>
</dbReference>
<dbReference type="PROSITE" id="PS51257">
    <property type="entry name" value="PROKAR_LIPOPROTEIN"/>
    <property type="match status" value="1"/>
</dbReference>
<evidence type="ECO:0008006" key="4">
    <source>
        <dbReference type="Google" id="ProtNLM"/>
    </source>
</evidence>
<protein>
    <recommendedName>
        <fullName evidence="4">DUF732 domain-containing protein</fullName>
    </recommendedName>
</protein>
<evidence type="ECO:0000313" key="2">
    <source>
        <dbReference type="EMBL" id="MDT9593204.1"/>
    </source>
</evidence>
<dbReference type="Proteomes" id="UP001268542">
    <property type="component" value="Unassembled WGS sequence"/>
</dbReference>
<sequence>MRRTPGRTVGVALAAASLLVATACSGDEAEPEAAPTSAATSSGDQVLEDFCTAAGLVRFMETGEDLNLWAEDLGARTRPADLPADAAAGLDLLVEYAASVPADAVAEDLEQPAYTDEEVAQLQAYSAYLESCPQVTDPPTPSTTATP</sequence>